<comment type="similarity">
    <text evidence="1">Belongs to the MEMO1 family.</text>
</comment>
<evidence type="ECO:0000313" key="2">
    <source>
        <dbReference type="EMBL" id="ODH13404.1"/>
    </source>
</evidence>
<dbReference type="HAMAP" id="MF_00055">
    <property type="entry name" value="MEMO1"/>
    <property type="match status" value="1"/>
</dbReference>
<dbReference type="OMA" id="MHLPYIH"/>
<comment type="caution">
    <text evidence="2">The sequence shown here is derived from an EMBL/GenBank/DDBJ whole genome shotgun (WGS) entry which is preliminary data.</text>
</comment>
<sequence length="446" mass="48234">MWEANFGMPNKLRTLGMPVRTNQIPTSTTNDSILNPTCLSTKLLDILHVSAHHLNSHISNFTSSPLRMPSREATHAGSWYSDHEPTLSKQLDQWLAQVPDELPDIGPLPIPGARIIIAPHAGYAYSGPCAAFAYKTLDLSNAERIFLIGPSHHHILSTLALPQLTSYLTPLSREPLPLDTELIAHLLTSTNASNHRFTTMSPAVDSAEHSLELHLPYIHHLLRRLYPTKPTAQYPSLVPIMVGSTLPATEAAFGSVLAPYLADPSNAFIISSDFCHWGLRFGHTYYVPNARTPAEPLPLSYPQLPLPSTSDAGVAAEAIEAVSGGISLKVKDKDRVRKGVAGVPLIHESISACDVACMTAIASGETRRFLDALRKTGNTVCGRHPIGVVIAGLEIVRGNKEGGGKVDAVDGEMQKGRFHFIRYERSSDVVAVGDSSVSYVSAFAVL</sequence>
<dbReference type="InterPro" id="IPR002737">
    <property type="entry name" value="MEMO1_fam"/>
</dbReference>
<evidence type="ECO:0000256" key="1">
    <source>
        <dbReference type="ARBA" id="ARBA00006315"/>
    </source>
</evidence>
<reference evidence="2 3" key="1">
    <citation type="submission" date="2016-06" db="EMBL/GenBank/DDBJ databases">
        <authorList>
            <person name="Kjaerup R.B."/>
            <person name="Dalgaard T.S."/>
            <person name="Juul-Madsen H.R."/>
        </authorList>
    </citation>
    <scope>NUCLEOTIDE SEQUENCE [LARGE SCALE GENOMIC DNA]</scope>
    <source>
        <strain evidence="2 3">Pb300</strain>
    </source>
</reference>
<dbReference type="Gene3D" id="3.40.830.10">
    <property type="entry name" value="LigB-like"/>
    <property type="match status" value="1"/>
</dbReference>
<dbReference type="NCBIfam" id="TIGR04336">
    <property type="entry name" value="AmmeMemoSam_B"/>
    <property type="match status" value="1"/>
</dbReference>
<protein>
    <submittedName>
        <fullName evidence="2">AmmeMemoRadiSam system protein B</fullName>
    </submittedName>
</protein>
<proteinExistence type="inferred from homology"/>
<dbReference type="AlphaFoldDB" id="A0A1D2J507"/>
<dbReference type="CDD" id="cd07361">
    <property type="entry name" value="MEMO_like"/>
    <property type="match status" value="1"/>
</dbReference>
<accession>A0A1D2J507</accession>
<gene>
    <name evidence="2" type="ORF">ACO22_07294</name>
</gene>
<dbReference type="VEuPathDB" id="FungiDB:PABG_07648"/>
<dbReference type="PANTHER" id="PTHR11060:SF0">
    <property type="entry name" value="PROTEIN MEMO1"/>
    <property type="match status" value="1"/>
</dbReference>
<dbReference type="VEuPathDB" id="FungiDB:PADG_08516"/>
<organism evidence="2 3">
    <name type="scientific">Paracoccidioides brasiliensis</name>
    <dbReference type="NCBI Taxonomy" id="121759"/>
    <lineage>
        <taxon>Eukaryota</taxon>
        <taxon>Fungi</taxon>
        <taxon>Dikarya</taxon>
        <taxon>Ascomycota</taxon>
        <taxon>Pezizomycotina</taxon>
        <taxon>Eurotiomycetes</taxon>
        <taxon>Eurotiomycetidae</taxon>
        <taxon>Onygenales</taxon>
        <taxon>Ajellomycetaceae</taxon>
        <taxon>Paracoccidioides</taxon>
    </lineage>
</organism>
<name>A0A1D2J507_PARBR</name>
<evidence type="ECO:0000313" key="3">
    <source>
        <dbReference type="Proteomes" id="UP000242814"/>
    </source>
</evidence>
<dbReference type="EMBL" id="LZYO01000496">
    <property type="protein sequence ID" value="ODH13404.1"/>
    <property type="molecule type" value="Genomic_DNA"/>
</dbReference>
<dbReference type="OrthoDB" id="417112at2759"/>
<dbReference type="Pfam" id="PF01875">
    <property type="entry name" value="Memo"/>
    <property type="match status" value="1"/>
</dbReference>
<dbReference type="Proteomes" id="UP000242814">
    <property type="component" value="Unassembled WGS sequence"/>
</dbReference>
<dbReference type="PANTHER" id="PTHR11060">
    <property type="entry name" value="PROTEIN MEMO1"/>
    <property type="match status" value="1"/>
</dbReference>